<evidence type="ECO:0000256" key="2">
    <source>
        <dbReference type="SAM" id="SignalP"/>
    </source>
</evidence>
<feature type="region of interest" description="Disordered" evidence="1">
    <location>
        <begin position="53"/>
        <end position="81"/>
    </location>
</feature>
<sequence length="158" mass="18921">MKNFKIEITLVVLCILSVQCLAENNLSGNHEQDKLENNINDDLSGTQELNKRYRLHGKRSNDVENFDPSEDDDDDTLHSNEISKRYRLYPKKSNLQESDWEKRYRLYGKRYRLYGKRYRLYGKRDDDSDVQNASNDESIENNLMKRYRLIGKRYRLMG</sequence>
<feature type="signal peptide" evidence="2">
    <location>
        <begin position="1"/>
        <end position="22"/>
    </location>
</feature>
<accession>A0A813WPI7</accession>
<dbReference type="Proteomes" id="UP000663879">
    <property type="component" value="Unassembled WGS sequence"/>
</dbReference>
<dbReference type="AlphaFoldDB" id="A0A813WPI7"/>
<feature type="compositionally biased region" description="Acidic residues" evidence="1">
    <location>
        <begin position="64"/>
        <end position="75"/>
    </location>
</feature>
<protein>
    <submittedName>
        <fullName evidence="3">Uncharacterized protein</fullName>
    </submittedName>
</protein>
<reference evidence="3" key="1">
    <citation type="submission" date="2021-02" db="EMBL/GenBank/DDBJ databases">
        <authorList>
            <person name="Nowell W R."/>
        </authorList>
    </citation>
    <scope>NUCLEOTIDE SEQUENCE</scope>
    <source>
        <strain evidence="3">Ploen Becks lab</strain>
    </source>
</reference>
<organism evidence="3 4">
    <name type="scientific">Brachionus calyciflorus</name>
    <dbReference type="NCBI Taxonomy" id="104777"/>
    <lineage>
        <taxon>Eukaryota</taxon>
        <taxon>Metazoa</taxon>
        <taxon>Spiralia</taxon>
        <taxon>Gnathifera</taxon>
        <taxon>Rotifera</taxon>
        <taxon>Eurotatoria</taxon>
        <taxon>Monogononta</taxon>
        <taxon>Pseudotrocha</taxon>
        <taxon>Ploima</taxon>
        <taxon>Brachionidae</taxon>
        <taxon>Brachionus</taxon>
    </lineage>
</organism>
<evidence type="ECO:0000313" key="3">
    <source>
        <dbReference type="EMBL" id="CAF0864341.1"/>
    </source>
</evidence>
<feature type="chain" id="PRO_5032376269" evidence="2">
    <location>
        <begin position="23"/>
        <end position="158"/>
    </location>
</feature>
<evidence type="ECO:0000256" key="1">
    <source>
        <dbReference type="SAM" id="MobiDB-lite"/>
    </source>
</evidence>
<gene>
    <name evidence="3" type="ORF">OXX778_LOCUS9603</name>
</gene>
<dbReference type="EMBL" id="CAJNOC010001431">
    <property type="protein sequence ID" value="CAF0864341.1"/>
    <property type="molecule type" value="Genomic_DNA"/>
</dbReference>
<keyword evidence="2" id="KW-0732">Signal</keyword>
<evidence type="ECO:0000313" key="4">
    <source>
        <dbReference type="Proteomes" id="UP000663879"/>
    </source>
</evidence>
<proteinExistence type="predicted"/>
<comment type="caution">
    <text evidence="3">The sequence shown here is derived from an EMBL/GenBank/DDBJ whole genome shotgun (WGS) entry which is preliminary data.</text>
</comment>
<name>A0A813WPI7_9BILA</name>
<keyword evidence="4" id="KW-1185">Reference proteome</keyword>